<keyword evidence="1" id="KW-0812">Transmembrane</keyword>
<dbReference type="STRING" id="1798508.A3A35_02855"/>
<dbReference type="EMBL" id="MFLV01000008">
    <property type="protein sequence ID" value="OGG71854.1"/>
    <property type="molecule type" value="Genomic_DNA"/>
</dbReference>
<organism evidence="2 3">
    <name type="scientific">Candidatus Kaiserbacteria bacterium RIFCSPLOWO2_01_FULL_51_21</name>
    <dbReference type="NCBI Taxonomy" id="1798508"/>
    <lineage>
        <taxon>Bacteria</taxon>
        <taxon>Candidatus Kaiseribacteriota</taxon>
    </lineage>
</organism>
<accession>A0A1F6EDX0</accession>
<reference evidence="2 3" key="1">
    <citation type="journal article" date="2016" name="Nat. Commun.">
        <title>Thousands of microbial genomes shed light on interconnected biogeochemical processes in an aquifer system.</title>
        <authorList>
            <person name="Anantharaman K."/>
            <person name="Brown C.T."/>
            <person name="Hug L.A."/>
            <person name="Sharon I."/>
            <person name="Castelle C.J."/>
            <person name="Probst A.J."/>
            <person name="Thomas B.C."/>
            <person name="Singh A."/>
            <person name="Wilkins M.J."/>
            <person name="Karaoz U."/>
            <person name="Brodie E.L."/>
            <person name="Williams K.H."/>
            <person name="Hubbard S.S."/>
            <person name="Banfield J.F."/>
        </authorList>
    </citation>
    <scope>NUCLEOTIDE SEQUENCE [LARGE SCALE GENOMIC DNA]</scope>
</reference>
<dbReference type="Proteomes" id="UP000179115">
    <property type="component" value="Unassembled WGS sequence"/>
</dbReference>
<evidence type="ECO:0000313" key="2">
    <source>
        <dbReference type="EMBL" id="OGG71854.1"/>
    </source>
</evidence>
<evidence type="ECO:0000256" key="1">
    <source>
        <dbReference type="SAM" id="Phobius"/>
    </source>
</evidence>
<protein>
    <submittedName>
        <fullName evidence="2">Uncharacterized protein</fullName>
    </submittedName>
</protein>
<keyword evidence="1" id="KW-1133">Transmembrane helix</keyword>
<keyword evidence="1" id="KW-0472">Membrane</keyword>
<feature type="transmembrane region" description="Helical" evidence="1">
    <location>
        <begin position="166"/>
        <end position="191"/>
    </location>
</feature>
<feature type="transmembrane region" description="Helical" evidence="1">
    <location>
        <begin position="94"/>
        <end position="118"/>
    </location>
</feature>
<sequence>MKWINRILFFNLVKIWKPERENYYRNKQVPLNTNAGFIDAFSQDLLKGINWCSETSIRWAEIKLFEFSKAVITFNLGILAFDAAVGEKFIEKKILLNFSVIESSVSLILLTLFVFIVINRNLNDLNDKEWLLRDTLVKMNENPAVGINSYNVEIERIQNHTRSYEVYIFILQRLGLILFVSSVITIAFGLLI</sequence>
<name>A0A1F6EDX0_9BACT</name>
<proteinExistence type="predicted"/>
<evidence type="ECO:0000313" key="3">
    <source>
        <dbReference type="Proteomes" id="UP000179115"/>
    </source>
</evidence>
<comment type="caution">
    <text evidence="2">The sequence shown here is derived from an EMBL/GenBank/DDBJ whole genome shotgun (WGS) entry which is preliminary data.</text>
</comment>
<dbReference type="AlphaFoldDB" id="A0A1F6EDX0"/>
<gene>
    <name evidence="2" type="ORF">A3A35_02855</name>
</gene>